<name>A0ABV4JAC2_9ACTN</name>
<evidence type="ECO:0000313" key="1">
    <source>
        <dbReference type="EMBL" id="MEZ3182591.1"/>
    </source>
</evidence>
<comment type="caution">
    <text evidence="1">The sequence shown here is derived from an EMBL/GenBank/DDBJ whole genome shotgun (WGS) entry which is preliminary data.</text>
</comment>
<reference evidence="1 2" key="1">
    <citation type="journal article" date="2021" name="Res Sq">
        <title>Streptomyces Pimoensis sp. nov., Isolated From the Taklimakan Desert in Xinjiang, China.</title>
        <authorList>
            <person name="Zhang P."/>
            <person name="Luo X."/>
            <person name="Luo X."/>
            <person name="Liu Z."/>
            <person name="Xia Z."/>
            <person name="Wan C."/>
            <person name="zhang L."/>
        </authorList>
    </citation>
    <scope>NUCLEOTIDE SEQUENCE [LARGE SCALE GENOMIC DNA]</scope>
    <source>
        <strain evidence="1 2">TRM75549</strain>
    </source>
</reference>
<dbReference type="Proteomes" id="UP001567537">
    <property type="component" value="Unassembled WGS sequence"/>
</dbReference>
<dbReference type="RefSeq" id="WP_371243413.1">
    <property type="nucleotide sequence ID" value="NZ_JAHWZY010000046.1"/>
</dbReference>
<protein>
    <submittedName>
        <fullName evidence="1">Uncharacterized protein</fullName>
    </submittedName>
</protein>
<keyword evidence="2" id="KW-1185">Reference proteome</keyword>
<evidence type="ECO:0000313" key="2">
    <source>
        <dbReference type="Proteomes" id="UP001567537"/>
    </source>
</evidence>
<dbReference type="EMBL" id="JAHWZY010000046">
    <property type="protein sequence ID" value="MEZ3182591.1"/>
    <property type="molecule type" value="Genomic_DNA"/>
</dbReference>
<sequence>MATTLERAPKTAPAMREPRKYVEPEVWEREIQLLMRDYPFDEVMAERLFAAAVSYLVTAMEKWGQGLEMCCGRLVDIAVHVFILDTKNYRDFCARHFDGRFLEHIPEIEFKYDGSVERTAHIIAENGFPVDWKLWERDFAKCGPCRPGENCH</sequence>
<organism evidence="1 2">
    <name type="scientific">Streptomyces pimonensis</name>
    <dbReference type="NCBI Taxonomy" id="2860288"/>
    <lineage>
        <taxon>Bacteria</taxon>
        <taxon>Bacillati</taxon>
        <taxon>Actinomycetota</taxon>
        <taxon>Actinomycetes</taxon>
        <taxon>Kitasatosporales</taxon>
        <taxon>Streptomycetaceae</taxon>
        <taxon>Streptomyces</taxon>
    </lineage>
</organism>
<gene>
    <name evidence="1" type="ORF">KYY02_29200</name>
</gene>
<accession>A0ABV4JAC2</accession>
<proteinExistence type="predicted"/>